<proteinExistence type="predicted"/>
<evidence type="ECO:0000313" key="4">
    <source>
        <dbReference type="Ensembl" id="ENSMUNP00000001920.2"/>
    </source>
</evidence>
<accession>A0A8C6IQM6</accession>
<dbReference type="Gene3D" id="2.60.40.10">
    <property type="entry name" value="Immunoglobulins"/>
    <property type="match status" value="1"/>
</dbReference>
<keyword evidence="5" id="KW-1185">Reference proteome</keyword>
<protein>
    <submittedName>
        <fullName evidence="4">Uncharacterized protein</fullName>
    </submittedName>
</protein>
<dbReference type="InterPro" id="IPR007110">
    <property type="entry name" value="Ig-like_dom"/>
</dbReference>
<sequence>HSSSAQYFFTRRQEKQLTAGDSVLLSCRAYGSTVPITGVRWYRQAAGGRLEWVSYISYDSSVTHFVQSVQGRANASRDNSRSESSLFLSALQPQDSARYYCATYPHTETRKAAELYKKAGDPAPGAKAVGRVSAATSMRESSGCRQGLRDHQCSSRGFLDFRSFCCLSCPSAPKESRDPYPQPVCQGPVKRPFTQQFCWFGGRFTALFRRTCRQRQGDPSAGLPTLCYLLPVTAGAHEDLTFSVKRITLY</sequence>
<accession>A0A8V5GLG9</accession>
<dbReference type="SMART" id="SM00406">
    <property type="entry name" value="IGv"/>
    <property type="match status" value="1"/>
</dbReference>
<keyword evidence="1" id="KW-0391">Immunity</keyword>
<keyword evidence="3" id="KW-1280">Immunoglobulin</keyword>
<dbReference type="InterPro" id="IPR003599">
    <property type="entry name" value="Ig_sub"/>
</dbReference>
<dbReference type="GO" id="GO:0002250">
    <property type="term" value="P:adaptive immune response"/>
    <property type="evidence" value="ECO:0007669"/>
    <property type="project" value="UniProtKB-KW"/>
</dbReference>
<evidence type="ECO:0000256" key="2">
    <source>
        <dbReference type="ARBA" id="ARBA00023130"/>
    </source>
</evidence>
<organism evidence="4 5">
    <name type="scientific">Melopsittacus undulatus</name>
    <name type="common">Budgerigar</name>
    <name type="synonym">Psittacus undulatus</name>
    <dbReference type="NCBI Taxonomy" id="13146"/>
    <lineage>
        <taxon>Eukaryota</taxon>
        <taxon>Metazoa</taxon>
        <taxon>Chordata</taxon>
        <taxon>Craniata</taxon>
        <taxon>Vertebrata</taxon>
        <taxon>Euteleostomi</taxon>
        <taxon>Archelosauria</taxon>
        <taxon>Archosauria</taxon>
        <taxon>Dinosauria</taxon>
        <taxon>Saurischia</taxon>
        <taxon>Theropoda</taxon>
        <taxon>Coelurosauria</taxon>
        <taxon>Aves</taxon>
        <taxon>Neognathae</taxon>
        <taxon>Neoaves</taxon>
        <taxon>Telluraves</taxon>
        <taxon>Australaves</taxon>
        <taxon>Psittaciformes</taxon>
        <taxon>Psittaculidae</taxon>
        <taxon>Melopsittacus</taxon>
    </lineage>
</organism>
<name>A0A8C6IQM6_MELUD</name>
<keyword evidence="2" id="KW-1064">Adaptive immunity</keyword>
<evidence type="ECO:0000313" key="5">
    <source>
        <dbReference type="Proteomes" id="UP000694405"/>
    </source>
</evidence>
<dbReference type="GO" id="GO:0005576">
    <property type="term" value="C:extracellular region"/>
    <property type="evidence" value="ECO:0007669"/>
    <property type="project" value="UniProtKB-ARBA"/>
</dbReference>
<dbReference type="InterPro" id="IPR013106">
    <property type="entry name" value="Ig_V-set"/>
</dbReference>
<dbReference type="InterPro" id="IPR013783">
    <property type="entry name" value="Ig-like_fold"/>
</dbReference>
<dbReference type="Proteomes" id="UP000694405">
    <property type="component" value="Chromosome 17"/>
</dbReference>
<evidence type="ECO:0000256" key="3">
    <source>
        <dbReference type="ARBA" id="ARBA00043265"/>
    </source>
</evidence>
<reference evidence="4" key="2">
    <citation type="submission" date="2025-08" db="UniProtKB">
        <authorList>
            <consortium name="Ensembl"/>
        </authorList>
    </citation>
    <scope>IDENTIFICATION</scope>
</reference>
<dbReference type="InterPro" id="IPR050199">
    <property type="entry name" value="IgHV"/>
</dbReference>
<reference evidence="4" key="1">
    <citation type="submission" date="2020-03" db="EMBL/GenBank/DDBJ databases">
        <title>Melopsittacus undulatus (budgerigar) genome, bMelUnd1, maternal haplotype with Z.</title>
        <authorList>
            <person name="Gedman G."/>
            <person name="Mountcastle J."/>
            <person name="Haase B."/>
            <person name="Formenti G."/>
            <person name="Wright T."/>
            <person name="Apodaca J."/>
            <person name="Pelan S."/>
            <person name="Chow W."/>
            <person name="Rhie A."/>
            <person name="Howe K."/>
            <person name="Fedrigo O."/>
            <person name="Jarvis E.D."/>
        </authorList>
    </citation>
    <scope>NUCLEOTIDE SEQUENCE [LARGE SCALE GENOMIC DNA]</scope>
</reference>
<reference evidence="4" key="3">
    <citation type="submission" date="2025-09" db="UniProtKB">
        <authorList>
            <consortium name="Ensembl"/>
        </authorList>
    </citation>
    <scope>IDENTIFICATION</scope>
</reference>
<dbReference type="PANTHER" id="PTHR23266">
    <property type="entry name" value="IMMUNOGLOBULIN HEAVY CHAIN"/>
    <property type="match status" value="1"/>
</dbReference>
<dbReference type="Ensembl" id="ENSMUNT00000002263.2">
    <property type="protein sequence ID" value="ENSMUNP00000001920.2"/>
    <property type="gene ID" value="ENSMUNG00000001681.2"/>
</dbReference>
<dbReference type="Pfam" id="PF07686">
    <property type="entry name" value="V-set"/>
    <property type="match status" value="1"/>
</dbReference>
<dbReference type="AlphaFoldDB" id="A0A8C6IQM6"/>
<dbReference type="GO" id="GO:0019814">
    <property type="term" value="C:immunoglobulin complex"/>
    <property type="evidence" value="ECO:0007669"/>
    <property type="project" value="UniProtKB-KW"/>
</dbReference>
<dbReference type="SMART" id="SM00409">
    <property type="entry name" value="IG"/>
    <property type="match status" value="1"/>
</dbReference>
<evidence type="ECO:0000256" key="1">
    <source>
        <dbReference type="ARBA" id="ARBA00022859"/>
    </source>
</evidence>
<dbReference type="SUPFAM" id="SSF48726">
    <property type="entry name" value="Immunoglobulin"/>
    <property type="match status" value="1"/>
</dbReference>
<dbReference type="PROSITE" id="PS50835">
    <property type="entry name" value="IG_LIKE"/>
    <property type="match status" value="1"/>
</dbReference>
<dbReference type="InterPro" id="IPR036179">
    <property type="entry name" value="Ig-like_dom_sf"/>
</dbReference>